<evidence type="ECO:0000313" key="3">
    <source>
        <dbReference type="Proteomes" id="UP001221898"/>
    </source>
</evidence>
<protein>
    <submittedName>
        <fullName evidence="2">Uncharacterized protein</fullName>
    </submittedName>
</protein>
<feature type="region of interest" description="Disordered" evidence="1">
    <location>
        <begin position="25"/>
        <end position="103"/>
    </location>
</feature>
<accession>A0AAD7S3W0</accession>
<dbReference type="Proteomes" id="UP001221898">
    <property type="component" value="Unassembled WGS sequence"/>
</dbReference>
<evidence type="ECO:0000313" key="2">
    <source>
        <dbReference type="EMBL" id="KAJ8395530.1"/>
    </source>
</evidence>
<name>A0AAD7S3W0_9TELE</name>
<dbReference type="EMBL" id="JAINUG010000116">
    <property type="protein sequence ID" value="KAJ8395530.1"/>
    <property type="molecule type" value="Genomic_DNA"/>
</dbReference>
<proteinExistence type="predicted"/>
<sequence>MLSSCLAVEGRKWCLYTFPPQFWMKTASSPSDEQREAQQHEADGQRGRRKRERGEELGDFSISPCTPAGCSSNGGGGLSLRDRDGLSSNRKRKHYLHSSSGPD</sequence>
<evidence type="ECO:0000256" key="1">
    <source>
        <dbReference type="SAM" id="MobiDB-lite"/>
    </source>
</evidence>
<dbReference type="AlphaFoldDB" id="A0AAD7S3W0"/>
<comment type="caution">
    <text evidence="2">The sequence shown here is derived from an EMBL/GenBank/DDBJ whole genome shotgun (WGS) entry which is preliminary data.</text>
</comment>
<reference evidence="2" key="1">
    <citation type="journal article" date="2023" name="Science">
        <title>Genome structures resolve the early diversification of teleost fishes.</title>
        <authorList>
            <person name="Parey E."/>
            <person name="Louis A."/>
            <person name="Montfort J."/>
            <person name="Bouchez O."/>
            <person name="Roques C."/>
            <person name="Iampietro C."/>
            <person name="Lluch J."/>
            <person name="Castinel A."/>
            <person name="Donnadieu C."/>
            <person name="Desvignes T."/>
            <person name="Floi Bucao C."/>
            <person name="Jouanno E."/>
            <person name="Wen M."/>
            <person name="Mejri S."/>
            <person name="Dirks R."/>
            <person name="Jansen H."/>
            <person name="Henkel C."/>
            <person name="Chen W.J."/>
            <person name="Zahm M."/>
            <person name="Cabau C."/>
            <person name="Klopp C."/>
            <person name="Thompson A.W."/>
            <person name="Robinson-Rechavi M."/>
            <person name="Braasch I."/>
            <person name="Lecointre G."/>
            <person name="Bobe J."/>
            <person name="Postlethwait J.H."/>
            <person name="Berthelot C."/>
            <person name="Roest Crollius H."/>
            <person name="Guiguen Y."/>
        </authorList>
    </citation>
    <scope>NUCLEOTIDE SEQUENCE</scope>
    <source>
        <strain evidence="2">NC1722</strain>
    </source>
</reference>
<keyword evidence="3" id="KW-1185">Reference proteome</keyword>
<organism evidence="2 3">
    <name type="scientific">Aldrovandia affinis</name>
    <dbReference type="NCBI Taxonomy" id="143900"/>
    <lineage>
        <taxon>Eukaryota</taxon>
        <taxon>Metazoa</taxon>
        <taxon>Chordata</taxon>
        <taxon>Craniata</taxon>
        <taxon>Vertebrata</taxon>
        <taxon>Euteleostomi</taxon>
        <taxon>Actinopterygii</taxon>
        <taxon>Neopterygii</taxon>
        <taxon>Teleostei</taxon>
        <taxon>Notacanthiformes</taxon>
        <taxon>Halosauridae</taxon>
        <taxon>Aldrovandia</taxon>
    </lineage>
</organism>
<gene>
    <name evidence="2" type="ORF">AAFF_G00032640</name>
</gene>
<feature type="compositionally biased region" description="Basic and acidic residues" evidence="1">
    <location>
        <begin position="32"/>
        <end position="56"/>
    </location>
</feature>